<accession>L8H042</accession>
<feature type="signal peptide" evidence="1">
    <location>
        <begin position="1"/>
        <end position="24"/>
    </location>
</feature>
<reference evidence="2 3" key="1">
    <citation type="journal article" date="2013" name="Genome Biol.">
        <title>Genome of Acanthamoeba castellanii highlights extensive lateral gene transfer and early evolution of tyrosine kinase signaling.</title>
        <authorList>
            <person name="Clarke M."/>
            <person name="Lohan A.J."/>
            <person name="Liu B."/>
            <person name="Lagkouvardos I."/>
            <person name="Roy S."/>
            <person name="Zafar N."/>
            <person name="Bertelli C."/>
            <person name="Schilde C."/>
            <person name="Kianianmomeni A."/>
            <person name="Burglin T.R."/>
            <person name="Frech C."/>
            <person name="Turcotte B."/>
            <person name="Kopec K.O."/>
            <person name="Synnott J.M."/>
            <person name="Choo C."/>
            <person name="Paponov I."/>
            <person name="Finkler A."/>
            <person name="Soon Heng Tan C."/>
            <person name="Hutchins A.P."/>
            <person name="Weinmeier T."/>
            <person name="Rattei T."/>
            <person name="Chu J.S."/>
            <person name="Gimenez G."/>
            <person name="Irimia M."/>
            <person name="Rigden D.J."/>
            <person name="Fitzpatrick D.A."/>
            <person name="Lorenzo-Morales J."/>
            <person name="Bateman A."/>
            <person name="Chiu C.H."/>
            <person name="Tang P."/>
            <person name="Hegemann P."/>
            <person name="Fromm H."/>
            <person name="Raoult D."/>
            <person name="Greub G."/>
            <person name="Miranda-Saavedra D."/>
            <person name="Chen N."/>
            <person name="Nash P."/>
            <person name="Ginger M.L."/>
            <person name="Horn M."/>
            <person name="Schaap P."/>
            <person name="Caler L."/>
            <person name="Loftus B."/>
        </authorList>
    </citation>
    <scope>NUCLEOTIDE SEQUENCE [LARGE SCALE GENOMIC DNA]</scope>
    <source>
        <strain evidence="2 3">Neff</strain>
    </source>
</reference>
<keyword evidence="1" id="KW-0732">Signal</keyword>
<dbReference type="GeneID" id="14917985"/>
<evidence type="ECO:0000313" key="3">
    <source>
        <dbReference type="Proteomes" id="UP000011083"/>
    </source>
</evidence>
<sequence length="262" mass="27862">MKLNISTVLLSLVALVALLQAAMAADVILTNGLLTSTLTPAGGKITISESNGNDTKTFVLQTKLMTEMAKNTAVKSVSSFIRETFLATDPIDETYQGIKASTATIFMDIPMDGSSANATSVLSLSIKVSVFQEEGYVKLGSRKFAVDTGKLAITYTILDWPFDSYDNTLVVRTSIETPSAGGSMSGSELFLFNGASWTFAPTAAIPAPYDSSPVTVKSSNTDSGIDTNMQFYATSSITYDTLWSVETATSGATRLTSFLAFF</sequence>
<dbReference type="RefSeq" id="XP_004339769.1">
    <property type="nucleotide sequence ID" value="XM_004339721.1"/>
</dbReference>
<dbReference type="KEGG" id="acan:ACA1_065760"/>
<keyword evidence="3" id="KW-1185">Reference proteome</keyword>
<name>L8H042_ACACF</name>
<organism evidence="2 3">
    <name type="scientific">Acanthamoeba castellanii (strain ATCC 30010 / Neff)</name>
    <dbReference type="NCBI Taxonomy" id="1257118"/>
    <lineage>
        <taxon>Eukaryota</taxon>
        <taxon>Amoebozoa</taxon>
        <taxon>Discosea</taxon>
        <taxon>Longamoebia</taxon>
        <taxon>Centramoebida</taxon>
        <taxon>Acanthamoebidae</taxon>
        <taxon>Acanthamoeba</taxon>
    </lineage>
</organism>
<evidence type="ECO:0000313" key="2">
    <source>
        <dbReference type="EMBL" id="ELR17756.1"/>
    </source>
</evidence>
<proteinExistence type="predicted"/>
<gene>
    <name evidence="2" type="ORF">ACA1_065760</name>
</gene>
<dbReference type="Proteomes" id="UP000011083">
    <property type="component" value="Unassembled WGS sequence"/>
</dbReference>
<dbReference type="VEuPathDB" id="AmoebaDB:ACA1_065760"/>
<protein>
    <submittedName>
        <fullName evidence="2">Uncharacterized protein</fullName>
    </submittedName>
</protein>
<feature type="chain" id="PRO_5003990251" evidence="1">
    <location>
        <begin position="25"/>
        <end position="262"/>
    </location>
</feature>
<dbReference type="AlphaFoldDB" id="L8H042"/>
<dbReference type="EMBL" id="KB007974">
    <property type="protein sequence ID" value="ELR17756.1"/>
    <property type="molecule type" value="Genomic_DNA"/>
</dbReference>
<evidence type="ECO:0000256" key="1">
    <source>
        <dbReference type="SAM" id="SignalP"/>
    </source>
</evidence>